<dbReference type="GO" id="GO:1902201">
    <property type="term" value="P:negative regulation of bacterial-type flagellum-dependent cell motility"/>
    <property type="evidence" value="ECO:0007669"/>
    <property type="project" value="TreeGrafter"/>
</dbReference>
<dbReference type="CDD" id="cd01949">
    <property type="entry name" value="GGDEF"/>
    <property type="match status" value="1"/>
</dbReference>
<dbReference type="PANTHER" id="PTHR45138:SF9">
    <property type="entry name" value="DIGUANYLATE CYCLASE DGCM-RELATED"/>
    <property type="match status" value="1"/>
</dbReference>
<evidence type="ECO:0000313" key="5">
    <source>
        <dbReference type="EMBL" id="BAT60515.1"/>
    </source>
</evidence>
<feature type="transmembrane region" description="Helical" evidence="3">
    <location>
        <begin position="64"/>
        <end position="86"/>
    </location>
</feature>
<organism evidence="5 6">
    <name type="scientific">Variibacter gotjawalensis</name>
    <dbReference type="NCBI Taxonomy" id="1333996"/>
    <lineage>
        <taxon>Bacteria</taxon>
        <taxon>Pseudomonadati</taxon>
        <taxon>Pseudomonadota</taxon>
        <taxon>Alphaproteobacteria</taxon>
        <taxon>Hyphomicrobiales</taxon>
        <taxon>Nitrobacteraceae</taxon>
        <taxon>Variibacter</taxon>
    </lineage>
</organism>
<dbReference type="GO" id="GO:0052621">
    <property type="term" value="F:diguanylate cyclase activity"/>
    <property type="evidence" value="ECO:0007669"/>
    <property type="project" value="UniProtKB-EC"/>
</dbReference>
<dbReference type="Gene3D" id="3.30.70.270">
    <property type="match status" value="1"/>
</dbReference>
<proteinExistence type="predicted"/>
<dbReference type="PROSITE" id="PS50887">
    <property type="entry name" value="GGDEF"/>
    <property type="match status" value="1"/>
</dbReference>
<dbReference type="InterPro" id="IPR029787">
    <property type="entry name" value="Nucleotide_cyclase"/>
</dbReference>
<dbReference type="SMART" id="SM00267">
    <property type="entry name" value="GGDEF"/>
    <property type="match status" value="1"/>
</dbReference>
<dbReference type="EC" id="2.7.7.65" evidence="1"/>
<comment type="catalytic activity">
    <reaction evidence="2">
        <text>2 GTP = 3',3'-c-di-GMP + 2 diphosphate</text>
        <dbReference type="Rhea" id="RHEA:24898"/>
        <dbReference type="ChEBI" id="CHEBI:33019"/>
        <dbReference type="ChEBI" id="CHEBI:37565"/>
        <dbReference type="ChEBI" id="CHEBI:58805"/>
        <dbReference type="EC" id="2.7.7.65"/>
    </reaction>
</comment>
<dbReference type="GO" id="GO:0043709">
    <property type="term" value="P:cell adhesion involved in single-species biofilm formation"/>
    <property type="evidence" value="ECO:0007669"/>
    <property type="project" value="TreeGrafter"/>
</dbReference>
<dbReference type="InterPro" id="IPR000160">
    <property type="entry name" value="GGDEF_dom"/>
</dbReference>
<evidence type="ECO:0000256" key="1">
    <source>
        <dbReference type="ARBA" id="ARBA00012528"/>
    </source>
</evidence>
<keyword evidence="3" id="KW-1133">Transmembrane helix</keyword>
<feature type="transmembrane region" description="Helical" evidence="3">
    <location>
        <begin position="122"/>
        <end position="141"/>
    </location>
</feature>
<dbReference type="InterPro" id="IPR050469">
    <property type="entry name" value="Diguanylate_Cyclase"/>
</dbReference>
<gene>
    <name evidence="5" type="primary">yedQ_2</name>
    <name evidence="5" type="ORF">GJW-30_1_03060</name>
</gene>
<dbReference type="SUPFAM" id="SSF55073">
    <property type="entry name" value="Nucleotide cyclase"/>
    <property type="match status" value="1"/>
</dbReference>
<dbReference type="NCBIfam" id="TIGR00254">
    <property type="entry name" value="GGDEF"/>
    <property type="match status" value="1"/>
</dbReference>
<accession>A0A0S3PX95</accession>
<evidence type="ECO:0000313" key="6">
    <source>
        <dbReference type="Proteomes" id="UP000236884"/>
    </source>
</evidence>
<feature type="transmembrane region" description="Helical" evidence="3">
    <location>
        <begin position="98"/>
        <end position="116"/>
    </location>
</feature>
<dbReference type="KEGG" id="vgo:GJW-30_1_03060"/>
<feature type="transmembrane region" description="Helical" evidence="3">
    <location>
        <begin position="6"/>
        <end position="31"/>
    </location>
</feature>
<feature type="domain" description="GGDEF" evidence="4">
    <location>
        <begin position="255"/>
        <end position="387"/>
    </location>
</feature>
<protein>
    <recommendedName>
        <fullName evidence="1">diguanylate cyclase</fullName>
        <ecNumber evidence="1">2.7.7.65</ecNumber>
    </recommendedName>
</protein>
<keyword evidence="6" id="KW-1185">Reference proteome</keyword>
<keyword evidence="5" id="KW-0808">Transferase</keyword>
<feature type="transmembrane region" description="Helical" evidence="3">
    <location>
        <begin position="38"/>
        <end position="58"/>
    </location>
</feature>
<evidence type="ECO:0000259" key="4">
    <source>
        <dbReference type="PROSITE" id="PS50887"/>
    </source>
</evidence>
<name>A0A0S3PX95_9BRAD</name>
<dbReference type="Pfam" id="PF00990">
    <property type="entry name" value="GGDEF"/>
    <property type="match status" value="1"/>
</dbReference>
<dbReference type="FunFam" id="3.30.70.270:FF:000001">
    <property type="entry name" value="Diguanylate cyclase domain protein"/>
    <property type="match status" value="1"/>
</dbReference>
<keyword evidence="3" id="KW-0472">Membrane</keyword>
<keyword evidence="3" id="KW-0812">Transmembrane</keyword>
<keyword evidence="5" id="KW-0548">Nucleotidyltransferase</keyword>
<feature type="transmembrane region" description="Helical" evidence="3">
    <location>
        <begin position="190"/>
        <end position="213"/>
    </location>
</feature>
<evidence type="ECO:0000256" key="2">
    <source>
        <dbReference type="ARBA" id="ARBA00034247"/>
    </source>
</evidence>
<dbReference type="AlphaFoldDB" id="A0A0S3PX95"/>
<dbReference type="PANTHER" id="PTHR45138">
    <property type="entry name" value="REGULATORY COMPONENTS OF SENSORY TRANSDUCTION SYSTEM"/>
    <property type="match status" value="1"/>
</dbReference>
<feature type="transmembrane region" description="Helical" evidence="3">
    <location>
        <begin position="153"/>
        <end position="170"/>
    </location>
</feature>
<dbReference type="GO" id="GO:0005886">
    <property type="term" value="C:plasma membrane"/>
    <property type="evidence" value="ECO:0007669"/>
    <property type="project" value="TreeGrafter"/>
</dbReference>
<dbReference type="Proteomes" id="UP000236884">
    <property type="component" value="Chromosome"/>
</dbReference>
<evidence type="ECO:0000256" key="3">
    <source>
        <dbReference type="SAM" id="Phobius"/>
    </source>
</evidence>
<dbReference type="InterPro" id="IPR043128">
    <property type="entry name" value="Rev_trsase/Diguanyl_cyclase"/>
</dbReference>
<dbReference type="EMBL" id="AP014946">
    <property type="protein sequence ID" value="BAT60515.1"/>
    <property type="molecule type" value="Genomic_DNA"/>
</dbReference>
<reference evidence="5 6" key="1">
    <citation type="submission" date="2015-08" db="EMBL/GenBank/DDBJ databases">
        <title>Investigation of the bacterial diversity of lava forest soil.</title>
        <authorList>
            <person name="Lee J.S."/>
        </authorList>
    </citation>
    <scope>NUCLEOTIDE SEQUENCE [LARGE SCALE GENOMIC DNA]</scope>
    <source>
        <strain evidence="5 6">GJW-30</strain>
    </source>
</reference>
<sequence>MQNSFLHIQTLTLVTMLLTTLLAVLLMISWWRARSHKILAWWAVSYFLGGTGTLLLALRGSIPNVLSIEVANALVILACGASWCGARSFEGRPVRTGTIIAAALGWIAICQVPLVADSVPVRIVIMSAVMSTFIALGASEFWRGRSEHLVSRWPAIVASLVYAAALLSRIPMLQFVDLPTAPLLFRGSSWFGLVSVVSLIYIVVMGCNVLAMAKERMELSYRHKSRTDSLTQLFTRRAFLDESEAVLQEINRSGTTAAVILIDLDSFKRINDCFGHLVGDSVLQRFAATARKMLRDIDIVGRLGGEEFAIVLPGLSPHEATVVAEQLRFMFQREAIEVEGELVGATLSAGVSFAARNAKLITLLADADRALYVAKEAGRNCVRVASVDVIIEAPPVTQPRAA</sequence>